<comment type="caution">
    <text evidence="2">The sequence shown here is derived from an EMBL/GenBank/DDBJ whole genome shotgun (WGS) entry which is preliminary data.</text>
</comment>
<feature type="compositionally biased region" description="Low complexity" evidence="1">
    <location>
        <begin position="93"/>
        <end position="104"/>
    </location>
</feature>
<dbReference type="AlphaFoldDB" id="A0AAN9GBJ6"/>
<feature type="compositionally biased region" description="Polar residues" evidence="1">
    <location>
        <begin position="187"/>
        <end position="217"/>
    </location>
</feature>
<sequence>MGSGFSGCTGASSVGVTEVGGKQSLNKSGGGVHSDSCDSGISIGDGNKKSRSSYRHTATSRHVAGELDSEEEMMVAGSEVGCGTDFLMTSTPRAGATTTTASTTKLADVAEHPDTMSPSHTSRKSRNAHSRSRTSSLRHNPNSAPNLLEHAIHEEDEDAFDGEPEDKRLRAQRPPRPKSAHFKKSRAGNSQRGRTARSRQLNQHVGSASGGDSSAEVTSDEGEDDFDSDILSIPDETSPHVTRPNTLTTIRLGPQFQAQTKIQDHDGHGNDKNEDMDWWAEDDGGSTARTSRDGGRDSSRSRASSSFTLRSHSRVWPEGRVAKKASERSISSILLTTAVELDSSPATAATNPACFAVTNPEITQHILKVSTSMQATTIAPCMRNLIDSSSSTSIPPVATLQTHVKNHDRARSRSGSASNAKSLNQKLHDICVVKPAKEPVKGPEPCLEQKLRDLFCRSRSEDPGAAVARGEVAGSEHHVLRRV</sequence>
<feature type="compositionally biased region" description="Polar residues" evidence="1">
    <location>
        <begin position="239"/>
        <end position="249"/>
    </location>
</feature>
<feature type="compositionally biased region" description="Low complexity" evidence="1">
    <location>
        <begin position="301"/>
        <end position="310"/>
    </location>
</feature>
<feature type="compositionally biased region" description="Basic residues" evidence="1">
    <location>
        <begin position="121"/>
        <end position="132"/>
    </location>
</feature>
<organism evidence="2 3">
    <name type="scientific">Littorina saxatilis</name>
    <dbReference type="NCBI Taxonomy" id="31220"/>
    <lineage>
        <taxon>Eukaryota</taxon>
        <taxon>Metazoa</taxon>
        <taxon>Spiralia</taxon>
        <taxon>Lophotrochozoa</taxon>
        <taxon>Mollusca</taxon>
        <taxon>Gastropoda</taxon>
        <taxon>Caenogastropoda</taxon>
        <taxon>Littorinimorpha</taxon>
        <taxon>Littorinoidea</taxon>
        <taxon>Littorinidae</taxon>
        <taxon>Littorina</taxon>
    </lineage>
</organism>
<feature type="compositionally biased region" description="Acidic residues" evidence="1">
    <location>
        <begin position="218"/>
        <end position="228"/>
    </location>
</feature>
<keyword evidence="3" id="KW-1185">Reference proteome</keyword>
<feature type="compositionally biased region" description="Basic and acidic residues" evidence="1">
    <location>
        <begin position="262"/>
        <end position="275"/>
    </location>
</feature>
<name>A0AAN9GBJ6_9CAEN</name>
<evidence type="ECO:0000256" key="1">
    <source>
        <dbReference type="SAM" id="MobiDB-lite"/>
    </source>
</evidence>
<evidence type="ECO:0000313" key="3">
    <source>
        <dbReference type="Proteomes" id="UP001374579"/>
    </source>
</evidence>
<dbReference type="Proteomes" id="UP001374579">
    <property type="component" value="Unassembled WGS sequence"/>
</dbReference>
<accession>A0AAN9GBJ6</accession>
<feature type="region of interest" description="Disordered" evidence="1">
    <location>
        <begin position="20"/>
        <end position="71"/>
    </location>
</feature>
<evidence type="ECO:0000313" key="2">
    <source>
        <dbReference type="EMBL" id="KAK7101569.1"/>
    </source>
</evidence>
<feature type="compositionally biased region" description="Basic and acidic residues" evidence="1">
    <location>
        <begin position="290"/>
        <end position="300"/>
    </location>
</feature>
<feature type="region of interest" description="Disordered" evidence="1">
    <location>
        <begin position="93"/>
        <end position="144"/>
    </location>
</feature>
<protein>
    <submittedName>
        <fullName evidence="2">Uncharacterized protein</fullName>
    </submittedName>
</protein>
<gene>
    <name evidence="2" type="ORF">V1264_019933</name>
</gene>
<feature type="region of interest" description="Disordered" evidence="1">
    <location>
        <begin position="157"/>
        <end position="311"/>
    </location>
</feature>
<feature type="compositionally biased region" description="Basic residues" evidence="1">
    <location>
        <begin position="170"/>
        <end position="186"/>
    </location>
</feature>
<feature type="compositionally biased region" description="Polar residues" evidence="1">
    <location>
        <begin position="133"/>
        <end position="144"/>
    </location>
</feature>
<dbReference type="EMBL" id="JBAMIC010000010">
    <property type="protein sequence ID" value="KAK7101569.1"/>
    <property type="molecule type" value="Genomic_DNA"/>
</dbReference>
<reference evidence="2 3" key="1">
    <citation type="submission" date="2024-02" db="EMBL/GenBank/DDBJ databases">
        <title>Chromosome-scale genome assembly of the rough periwinkle Littorina saxatilis.</title>
        <authorList>
            <person name="De Jode A."/>
            <person name="Faria R."/>
            <person name="Formenti G."/>
            <person name="Sims Y."/>
            <person name="Smith T.P."/>
            <person name="Tracey A."/>
            <person name="Wood J.M.D."/>
            <person name="Zagrodzka Z.B."/>
            <person name="Johannesson K."/>
            <person name="Butlin R.K."/>
            <person name="Leder E.H."/>
        </authorList>
    </citation>
    <scope>NUCLEOTIDE SEQUENCE [LARGE SCALE GENOMIC DNA]</scope>
    <source>
        <strain evidence="2">Snail1</strain>
        <tissue evidence="2">Muscle</tissue>
    </source>
</reference>
<proteinExistence type="predicted"/>